<dbReference type="Proteomes" id="UP000562254">
    <property type="component" value="Unassembled WGS sequence"/>
</dbReference>
<organism evidence="1 2">
    <name type="scientific">Neoroseomonas alkaliterrae</name>
    <dbReference type="NCBI Taxonomy" id="1452450"/>
    <lineage>
        <taxon>Bacteria</taxon>
        <taxon>Pseudomonadati</taxon>
        <taxon>Pseudomonadota</taxon>
        <taxon>Alphaproteobacteria</taxon>
        <taxon>Acetobacterales</taxon>
        <taxon>Acetobacteraceae</taxon>
        <taxon>Neoroseomonas</taxon>
    </lineage>
</organism>
<dbReference type="AlphaFoldDB" id="A0A840XNI5"/>
<proteinExistence type="predicted"/>
<name>A0A840XNI5_9PROT</name>
<protein>
    <submittedName>
        <fullName evidence="1">Uncharacterized protein</fullName>
    </submittedName>
</protein>
<dbReference type="EMBL" id="JACIJE010000006">
    <property type="protein sequence ID" value="MBB5690148.1"/>
    <property type="molecule type" value="Genomic_DNA"/>
</dbReference>
<reference evidence="1 2" key="1">
    <citation type="submission" date="2020-08" db="EMBL/GenBank/DDBJ databases">
        <title>Genomic Encyclopedia of Type Strains, Phase IV (KMG-IV): sequencing the most valuable type-strain genomes for metagenomic binning, comparative biology and taxonomic classification.</title>
        <authorList>
            <person name="Goeker M."/>
        </authorList>
    </citation>
    <scope>NUCLEOTIDE SEQUENCE [LARGE SCALE GENOMIC DNA]</scope>
    <source>
        <strain evidence="1 2">DSM 25895</strain>
    </source>
</reference>
<keyword evidence="2" id="KW-1185">Reference proteome</keyword>
<gene>
    <name evidence="1" type="ORF">FHS88_002281</name>
</gene>
<sequence length="33" mass="3785">MRASCRAAGRRAMRLDGGPARNHATREIWETWT</sequence>
<accession>A0A840XNI5</accession>
<evidence type="ECO:0000313" key="2">
    <source>
        <dbReference type="Proteomes" id="UP000562254"/>
    </source>
</evidence>
<evidence type="ECO:0000313" key="1">
    <source>
        <dbReference type="EMBL" id="MBB5690148.1"/>
    </source>
</evidence>
<comment type="caution">
    <text evidence="1">The sequence shown here is derived from an EMBL/GenBank/DDBJ whole genome shotgun (WGS) entry which is preliminary data.</text>
</comment>